<gene>
    <name evidence="1" type="ORF">LCGC14_1101350</name>
</gene>
<name>A0A0F9QFJ8_9ZZZZ</name>
<sequence length="143" mass="15059">MSSFKLRQELLTDPLGRGYAGMTDAAVLADLIDASLRAMADVDTLAGAEIYEVIHRAEFIGLSNAEEAELTIILGLGESIKVGSGSKARTALAGMFGAGTQTRTDLLALVTNRTQSRAQELGIDTPRLMTVTAIAAARLPNQP</sequence>
<dbReference type="EMBL" id="LAZR01004963">
    <property type="protein sequence ID" value="KKN04068.1"/>
    <property type="molecule type" value="Genomic_DNA"/>
</dbReference>
<dbReference type="AlphaFoldDB" id="A0A0F9QFJ8"/>
<evidence type="ECO:0000313" key="1">
    <source>
        <dbReference type="EMBL" id="KKN04068.1"/>
    </source>
</evidence>
<reference evidence="1" key="1">
    <citation type="journal article" date="2015" name="Nature">
        <title>Complex archaea that bridge the gap between prokaryotes and eukaryotes.</title>
        <authorList>
            <person name="Spang A."/>
            <person name="Saw J.H."/>
            <person name="Jorgensen S.L."/>
            <person name="Zaremba-Niedzwiedzka K."/>
            <person name="Martijn J."/>
            <person name="Lind A.E."/>
            <person name="van Eijk R."/>
            <person name="Schleper C."/>
            <person name="Guy L."/>
            <person name="Ettema T.J."/>
        </authorList>
    </citation>
    <scope>NUCLEOTIDE SEQUENCE</scope>
</reference>
<organism evidence="1">
    <name type="scientific">marine sediment metagenome</name>
    <dbReference type="NCBI Taxonomy" id="412755"/>
    <lineage>
        <taxon>unclassified sequences</taxon>
        <taxon>metagenomes</taxon>
        <taxon>ecological metagenomes</taxon>
    </lineage>
</organism>
<accession>A0A0F9QFJ8</accession>
<proteinExistence type="predicted"/>
<comment type="caution">
    <text evidence="1">The sequence shown here is derived from an EMBL/GenBank/DDBJ whole genome shotgun (WGS) entry which is preliminary data.</text>
</comment>
<protein>
    <submittedName>
        <fullName evidence="1">Uncharacterized protein</fullName>
    </submittedName>
</protein>